<evidence type="ECO:0000313" key="2">
    <source>
        <dbReference type="EMBL" id="HIQ94956.1"/>
    </source>
</evidence>
<keyword evidence="1" id="KW-0472">Membrane</keyword>
<accession>A0A9D1CZ20</accession>
<reference evidence="2" key="2">
    <citation type="journal article" date="2021" name="PeerJ">
        <title>Extensive microbial diversity within the chicken gut microbiome revealed by metagenomics and culture.</title>
        <authorList>
            <person name="Gilroy R."/>
            <person name="Ravi A."/>
            <person name="Getino M."/>
            <person name="Pursley I."/>
            <person name="Horton D.L."/>
            <person name="Alikhan N.F."/>
            <person name="Baker D."/>
            <person name="Gharbi K."/>
            <person name="Hall N."/>
            <person name="Watson M."/>
            <person name="Adriaenssens E.M."/>
            <person name="Foster-Nyarko E."/>
            <person name="Jarju S."/>
            <person name="Secka A."/>
            <person name="Antonio M."/>
            <person name="Oren A."/>
            <person name="Chaudhuri R.R."/>
            <person name="La Ragione R."/>
            <person name="Hildebrand F."/>
            <person name="Pallen M.J."/>
        </authorList>
    </citation>
    <scope>NUCLEOTIDE SEQUENCE</scope>
    <source>
        <strain evidence="2">ChiSjej3B21-11622</strain>
    </source>
</reference>
<dbReference type="AlphaFoldDB" id="A0A9D1CZ20"/>
<protein>
    <submittedName>
        <fullName evidence="2">Uncharacterized protein</fullName>
    </submittedName>
</protein>
<feature type="transmembrane region" description="Helical" evidence="1">
    <location>
        <begin position="12"/>
        <end position="36"/>
    </location>
</feature>
<comment type="caution">
    <text evidence="2">The sequence shown here is derived from an EMBL/GenBank/DDBJ whole genome shotgun (WGS) entry which is preliminary data.</text>
</comment>
<keyword evidence="1" id="KW-1133">Transmembrane helix</keyword>
<sequence length="50" mass="5189">MGEKIYNTMKQAGALNVTLGIVSLAVGVASGILLIIHGAKLLKRKGDVLI</sequence>
<gene>
    <name evidence="2" type="ORF">IAB26_00145</name>
</gene>
<name>A0A9D1CZ20_9FIRM</name>
<organism evidence="2 3">
    <name type="scientific">Candidatus Limivivens merdigallinarum</name>
    <dbReference type="NCBI Taxonomy" id="2840859"/>
    <lineage>
        <taxon>Bacteria</taxon>
        <taxon>Bacillati</taxon>
        <taxon>Bacillota</taxon>
        <taxon>Clostridia</taxon>
        <taxon>Lachnospirales</taxon>
        <taxon>Lachnospiraceae</taxon>
        <taxon>Lachnospiraceae incertae sedis</taxon>
        <taxon>Candidatus Limivivens</taxon>
    </lineage>
</organism>
<dbReference type="Proteomes" id="UP000886886">
    <property type="component" value="Unassembled WGS sequence"/>
</dbReference>
<keyword evidence="1" id="KW-0812">Transmembrane</keyword>
<reference evidence="2" key="1">
    <citation type="submission" date="2020-10" db="EMBL/GenBank/DDBJ databases">
        <authorList>
            <person name="Gilroy R."/>
        </authorList>
    </citation>
    <scope>NUCLEOTIDE SEQUENCE</scope>
    <source>
        <strain evidence="2">ChiSjej3B21-11622</strain>
    </source>
</reference>
<dbReference type="EMBL" id="DVFT01000002">
    <property type="protein sequence ID" value="HIQ94956.1"/>
    <property type="molecule type" value="Genomic_DNA"/>
</dbReference>
<proteinExistence type="predicted"/>
<evidence type="ECO:0000256" key="1">
    <source>
        <dbReference type="SAM" id="Phobius"/>
    </source>
</evidence>
<evidence type="ECO:0000313" key="3">
    <source>
        <dbReference type="Proteomes" id="UP000886886"/>
    </source>
</evidence>